<reference evidence="1 2" key="1">
    <citation type="journal article" date="2022" name="bioRxiv">
        <title>The genome of the oomycete Peronosclerospora sorghi, a cosmopolitan pathogen of maize and sorghum, is inflated with dispersed pseudogenes.</title>
        <authorList>
            <person name="Fletcher K."/>
            <person name="Martin F."/>
            <person name="Isakeit T."/>
            <person name="Cavanaugh K."/>
            <person name="Magill C."/>
            <person name="Michelmore R."/>
        </authorList>
    </citation>
    <scope>NUCLEOTIDE SEQUENCE [LARGE SCALE GENOMIC DNA]</scope>
    <source>
        <strain evidence="1">P6</strain>
    </source>
</reference>
<proteinExistence type="predicted"/>
<accession>A0ACC0WSF5</accession>
<dbReference type="Proteomes" id="UP001163321">
    <property type="component" value="Chromosome 1"/>
</dbReference>
<gene>
    <name evidence="1" type="ORF">PsorP6_000738</name>
</gene>
<organism evidence="1 2">
    <name type="scientific">Peronosclerospora sorghi</name>
    <dbReference type="NCBI Taxonomy" id="230839"/>
    <lineage>
        <taxon>Eukaryota</taxon>
        <taxon>Sar</taxon>
        <taxon>Stramenopiles</taxon>
        <taxon>Oomycota</taxon>
        <taxon>Peronosporomycetes</taxon>
        <taxon>Peronosporales</taxon>
        <taxon>Peronosporaceae</taxon>
        <taxon>Peronosclerospora</taxon>
    </lineage>
</organism>
<dbReference type="EMBL" id="CM047580">
    <property type="protein sequence ID" value="KAI9921833.1"/>
    <property type="molecule type" value="Genomic_DNA"/>
</dbReference>
<sequence length="172" mass="19437">MFVLLALAVSPDNHALSTSVGNKLTEVAMARDTTAHEEGKRSLRVKERTAETLNEDRMEGPSEPVLMDLLSRVGIITREELWKDSLIEDWELDSATLGERKEILDKNKELSGVDEQDQHLLEALKVDPAVAKHYAVWILQYEPIQAEIPEVIDMAMGGAYFQIFKARKDFQS</sequence>
<keyword evidence="2" id="KW-1185">Reference proteome</keyword>
<protein>
    <submittedName>
        <fullName evidence="1">Uncharacterized protein</fullName>
    </submittedName>
</protein>
<name>A0ACC0WSF5_9STRA</name>
<evidence type="ECO:0000313" key="1">
    <source>
        <dbReference type="EMBL" id="KAI9921833.1"/>
    </source>
</evidence>
<evidence type="ECO:0000313" key="2">
    <source>
        <dbReference type="Proteomes" id="UP001163321"/>
    </source>
</evidence>
<comment type="caution">
    <text evidence="1">The sequence shown here is derived from an EMBL/GenBank/DDBJ whole genome shotgun (WGS) entry which is preliminary data.</text>
</comment>